<dbReference type="InterPro" id="IPR018060">
    <property type="entry name" value="HTH_AraC"/>
</dbReference>
<dbReference type="PANTHER" id="PTHR43280:SF29">
    <property type="entry name" value="ARAC-FAMILY TRANSCRIPTIONAL REGULATOR"/>
    <property type="match status" value="1"/>
</dbReference>
<evidence type="ECO:0000313" key="4">
    <source>
        <dbReference type="EMBL" id="AMQ56790.1"/>
    </source>
</evidence>
<reference evidence="4 5" key="2">
    <citation type="journal article" date="2016" name="Genome Announc.">
        <title>Complete Genome Sequence of Algoriphagus sp. Strain M8-2, Isolated from a Brackish Lake.</title>
        <authorList>
            <person name="Muraguchi Y."/>
            <person name="Kushimoto K."/>
            <person name="Ohtsubo Y."/>
            <person name="Suzuki T."/>
            <person name="Dohra H."/>
            <person name="Kimbara K."/>
            <person name="Shintani M."/>
        </authorList>
    </citation>
    <scope>NUCLEOTIDE SEQUENCE [LARGE SCALE GENOMIC DNA]</scope>
    <source>
        <strain evidence="4 5">M8-2</strain>
    </source>
</reference>
<keyword evidence="2" id="KW-1133">Transmembrane helix</keyword>
<keyword evidence="2" id="KW-0472">Membrane</keyword>
<feature type="transmembrane region" description="Helical" evidence="2">
    <location>
        <begin position="72"/>
        <end position="92"/>
    </location>
</feature>
<evidence type="ECO:0000259" key="3">
    <source>
        <dbReference type="PROSITE" id="PS01124"/>
    </source>
</evidence>
<dbReference type="OrthoDB" id="6283866at2"/>
<dbReference type="KEGG" id="alm:AO498_10160"/>
<feature type="transmembrane region" description="Helical" evidence="2">
    <location>
        <begin position="141"/>
        <end position="163"/>
    </location>
</feature>
<keyword evidence="1" id="KW-0238">DNA-binding</keyword>
<organism evidence="4 5">
    <name type="scientific">Algoriphagus sanaruensis</name>
    <dbReference type="NCBI Taxonomy" id="1727163"/>
    <lineage>
        <taxon>Bacteria</taxon>
        <taxon>Pseudomonadati</taxon>
        <taxon>Bacteroidota</taxon>
        <taxon>Cytophagia</taxon>
        <taxon>Cytophagales</taxon>
        <taxon>Cyclobacteriaceae</taxon>
        <taxon>Algoriphagus</taxon>
    </lineage>
</organism>
<name>A0A142ENT5_9BACT</name>
<dbReference type="Proteomes" id="UP000073816">
    <property type="component" value="Chromosome"/>
</dbReference>
<feature type="transmembrane region" description="Helical" evidence="2">
    <location>
        <begin position="216"/>
        <end position="237"/>
    </location>
</feature>
<keyword evidence="2" id="KW-0812">Transmembrane</keyword>
<evidence type="ECO:0000256" key="1">
    <source>
        <dbReference type="ARBA" id="ARBA00023125"/>
    </source>
</evidence>
<dbReference type="RefSeq" id="WP_067546906.1">
    <property type="nucleotide sequence ID" value="NZ_CP012836.1"/>
</dbReference>
<dbReference type="PANTHER" id="PTHR43280">
    <property type="entry name" value="ARAC-FAMILY TRANSCRIPTIONAL REGULATOR"/>
    <property type="match status" value="1"/>
</dbReference>
<evidence type="ECO:0000313" key="5">
    <source>
        <dbReference type="Proteomes" id="UP000073816"/>
    </source>
</evidence>
<protein>
    <recommendedName>
        <fullName evidence="3">HTH araC/xylS-type domain-containing protein</fullName>
    </recommendedName>
</protein>
<dbReference type="STRING" id="1727163.AO498_10160"/>
<dbReference type="AlphaFoldDB" id="A0A142ENT5"/>
<feature type="domain" description="HTH araC/xylS-type" evidence="3">
    <location>
        <begin position="281"/>
        <end position="390"/>
    </location>
</feature>
<dbReference type="GO" id="GO:0003700">
    <property type="term" value="F:DNA-binding transcription factor activity"/>
    <property type="evidence" value="ECO:0007669"/>
    <property type="project" value="InterPro"/>
</dbReference>
<dbReference type="Gene3D" id="1.10.10.60">
    <property type="entry name" value="Homeodomain-like"/>
    <property type="match status" value="1"/>
</dbReference>
<feature type="transmembrane region" description="Helical" evidence="2">
    <location>
        <begin position="184"/>
        <end position="204"/>
    </location>
</feature>
<sequence length="393" mass="45411">MTPALDIVSFIYIAMMAISILVTIIFTFFNWKNGLFGRLMSFTLLFITYGLFTSFNASQGFFDYLPHLARTGYLVLFIVTPLLYLSLKNGLFNIPLEKKYLNHFIPALIYFINYIPFFILSKNEKIQIINSKDFLTFNEGWILQKHVVIIMSVGQIVFYLILATKNVLQPALKNGLITSEKRKFVLFFYSYHFLLLLPPTATITSSYIGTYSASPIILTYISSQIIFFLALLSQPALMYPPVLRSKKLEKVHSEKKPVETEKTMGVLPPLILKEELNGVYANFLNRIESIFEEEKPYLRDTFNQNDLTTKLGISGYQVRTTLKTAFDVSFSDFINYHRIKFLVEKLHKDPKWRNFTMPTLANSIGFKSTNSLYLAFKKFVGKTPKEFIDLLEN</sequence>
<dbReference type="EMBL" id="CP012836">
    <property type="protein sequence ID" value="AMQ56790.1"/>
    <property type="molecule type" value="Genomic_DNA"/>
</dbReference>
<evidence type="ECO:0000256" key="2">
    <source>
        <dbReference type="SAM" id="Phobius"/>
    </source>
</evidence>
<feature type="transmembrane region" description="Helical" evidence="2">
    <location>
        <begin position="104"/>
        <end position="121"/>
    </location>
</feature>
<feature type="transmembrane region" description="Helical" evidence="2">
    <location>
        <begin position="35"/>
        <end position="52"/>
    </location>
</feature>
<gene>
    <name evidence="4" type="ORF">AO498_10160</name>
</gene>
<dbReference type="Pfam" id="PF12833">
    <property type="entry name" value="HTH_18"/>
    <property type="match status" value="1"/>
</dbReference>
<dbReference type="PROSITE" id="PS01124">
    <property type="entry name" value="HTH_ARAC_FAMILY_2"/>
    <property type="match status" value="1"/>
</dbReference>
<reference evidence="5" key="1">
    <citation type="submission" date="2015-09" db="EMBL/GenBank/DDBJ databases">
        <title>Complete sequence of Algoriphagus sp. M8-2.</title>
        <authorList>
            <person name="Shintani M."/>
        </authorList>
    </citation>
    <scope>NUCLEOTIDE SEQUENCE [LARGE SCALE GENOMIC DNA]</scope>
    <source>
        <strain evidence="5">M8-2</strain>
    </source>
</reference>
<dbReference type="SMART" id="SM00342">
    <property type="entry name" value="HTH_ARAC"/>
    <property type="match status" value="1"/>
</dbReference>
<keyword evidence="5" id="KW-1185">Reference proteome</keyword>
<accession>A0A142ENT5</accession>
<feature type="transmembrane region" description="Helical" evidence="2">
    <location>
        <begin position="6"/>
        <end position="28"/>
    </location>
</feature>
<proteinExistence type="predicted"/>
<dbReference type="PATRIC" id="fig|1727163.4.peg.2123"/>
<dbReference type="GO" id="GO:0043565">
    <property type="term" value="F:sequence-specific DNA binding"/>
    <property type="evidence" value="ECO:0007669"/>
    <property type="project" value="InterPro"/>
</dbReference>